<evidence type="ECO:0000259" key="5">
    <source>
        <dbReference type="PROSITE" id="PS51464"/>
    </source>
</evidence>
<keyword evidence="2" id="KW-0238">DNA-binding</keyword>
<evidence type="ECO:0000256" key="3">
    <source>
        <dbReference type="ARBA" id="ARBA00023163"/>
    </source>
</evidence>
<feature type="domain" description="SIS" evidence="5">
    <location>
        <begin position="131"/>
        <end position="268"/>
    </location>
</feature>
<dbReference type="InterPro" id="IPR046348">
    <property type="entry name" value="SIS_dom_sf"/>
</dbReference>
<dbReference type="InterPro" id="IPR035472">
    <property type="entry name" value="RpiR-like_SIS"/>
</dbReference>
<gene>
    <name evidence="6" type="ORF">IMF26_03830</name>
</gene>
<keyword evidence="1" id="KW-0805">Transcription regulation</keyword>
<dbReference type="Gene3D" id="3.40.50.10490">
    <property type="entry name" value="Glucose-6-phosphate isomerase like protein, domain 1"/>
    <property type="match status" value="1"/>
</dbReference>
<evidence type="ECO:0000256" key="1">
    <source>
        <dbReference type="ARBA" id="ARBA00023015"/>
    </source>
</evidence>
<dbReference type="CDD" id="cd05013">
    <property type="entry name" value="SIS_RpiR"/>
    <property type="match status" value="1"/>
</dbReference>
<dbReference type="PROSITE" id="PS51071">
    <property type="entry name" value="HTH_RPIR"/>
    <property type="match status" value="1"/>
</dbReference>
<dbReference type="InterPro" id="IPR036388">
    <property type="entry name" value="WH-like_DNA-bd_sf"/>
</dbReference>
<organism evidence="6">
    <name type="scientific">Candidatus Fermentithermobacillus carboniphilus</name>
    <dbReference type="NCBI Taxonomy" id="3085328"/>
    <lineage>
        <taxon>Bacteria</taxon>
        <taxon>Bacillati</taxon>
        <taxon>Bacillota</taxon>
        <taxon>Candidatus Fermentithermobacillia</taxon>
        <taxon>Candidatus Fermentithermobacillales</taxon>
        <taxon>Candidatus Fermentithermobacillaceae</taxon>
        <taxon>Candidatus Fermentithermobacillus</taxon>
    </lineage>
</organism>
<dbReference type="InterPro" id="IPR001347">
    <property type="entry name" value="SIS_dom"/>
</dbReference>
<accession>A0AAT9LDV7</accession>
<dbReference type="PROSITE" id="PS51464">
    <property type="entry name" value="SIS"/>
    <property type="match status" value="1"/>
</dbReference>
<evidence type="ECO:0000256" key="2">
    <source>
        <dbReference type="ARBA" id="ARBA00023125"/>
    </source>
</evidence>
<evidence type="ECO:0000259" key="4">
    <source>
        <dbReference type="PROSITE" id="PS51071"/>
    </source>
</evidence>
<protein>
    <submittedName>
        <fullName evidence="6">MurR/RpiR family transcriptional regulator</fullName>
    </submittedName>
</protein>
<dbReference type="InterPro" id="IPR000281">
    <property type="entry name" value="HTH_RpiR"/>
</dbReference>
<dbReference type="KEGG" id="fcz:IMF26_03830"/>
<dbReference type="InterPro" id="IPR009057">
    <property type="entry name" value="Homeodomain-like_sf"/>
</dbReference>
<dbReference type="PANTHER" id="PTHR30514">
    <property type="entry name" value="GLUCOKINASE"/>
    <property type="match status" value="1"/>
</dbReference>
<dbReference type="EMBL" id="CP062796">
    <property type="protein sequence ID" value="QUL99196.1"/>
    <property type="molecule type" value="Genomic_DNA"/>
</dbReference>
<proteinExistence type="predicted"/>
<dbReference type="GO" id="GO:0003700">
    <property type="term" value="F:DNA-binding transcription factor activity"/>
    <property type="evidence" value="ECO:0007669"/>
    <property type="project" value="InterPro"/>
</dbReference>
<evidence type="ECO:0000313" key="6">
    <source>
        <dbReference type="EMBL" id="QUL99196.1"/>
    </source>
</evidence>
<dbReference type="Pfam" id="PF01380">
    <property type="entry name" value="SIS"/>
    <property type="match status" value="1"/>
</dbReference>
<dbReference type="InterPro" id="IPR047640">
    <property type="entry name" value="RpiR-like"/>
</dbReference>
<reference evidence="6" key="1">
    <citation type="submission" date="2020-10" db="EMBL/GenBank/DDBJ databases">
        <authorList>
            <person name="Kadnikov V."/>
            <person name="Beletsky A.V."/>
            <person name="Mardanov A.V."/>
            <person name="Karnachuk O.V."/>
            <person name="Ravin N.V."/>
        </authorList>
    </citation>
    <scope>NUCLEOTIDE SEQUENCE</scope>
    <source>
        <strain evidence="6">Bu02</strain>
    </source>
</reference>
<reference evidence="6" key="2">
    <citation type="journal article" date="2023" name="Biology">
        <title>Prokaryotic Life Associated with Coal-Fire Gas Vents Revealed by Metagenomics.</title>
        <authorList>
            <person name="Kadnikov V.V."/>
            <person name="Mardanov A.V."/>
            <person name="Beletsky A.V."/>
            <person name="Karnachuk O.V."/>
            <person name="Ravin N.V."/>
        </authorList>
    </citation>
    <scope>NUCLEOTIDE SEQUENCE</scope>
    <source>
        <strain evidence="6">Bu02</strain>
    </source>
</reference>
<sequence length="295" mass="32658">MDTSTKHSIFERIKKAYPELSDARARVARFIVDHWDEVAFMSAAKVGEIVGVSETVVIRLAEALGYEGFSEMQSELQEKVRRKLDAIMVRRLDSTPDPSDESAVIEQSRQRDRDAVDCVFRLNSQDSLVSAASMILAAAQIYIVGLRASSAPAQFLAHNLSQMLGNAHCLSLADDSLFDQMRHVKPQDLVIAITFSRYSVFTFQAVRMAKARGVKVLAITDDVLAPVARLADKVLLAKTSGPSFGLSHTGTLALINAILEIIVHLDRNRVRKSLEDMEEMLNTYHPGINAGKFQL</sequence>
<dbReference type="GO" id="GO:1901135">
    <property type="term" value="P:carbohydrate derivative metabolic process"/>
    <property type="evidence" value="ECO:0007669"/>
    <property type="project" value="InterPro"/>
</dbReference>
<feature type="domain" description="HTH rpiR-type" evidence="4">
    <location>
        <begin position="7"/>
        <end position="83"/>
    </location>
</feature>
<keyword evidence="3" id="KW-0804">Transcription</keyword>
<dbReference type="SUPFAM" id="SSF53697">
    <property type="entry name" value="SIS domain"/>
    <property type="match status" value="1"/>
</dbReference>
<dbReference type="GO" id="GO:0097367">
    <property type="term" value="F:carbohydrate derivative binding"/>
    <property type="evidence" value="ECO:0007669"/>
    <property type="project" value="InterPro"/>
</dbReference>
<dbReference type="PANTHER" id="PTHR30514:SF18">
    <property type="entry name" value="RPIR-FAMILY TRANSCRIPTIONAL REGULATOR"/>
    <property type="match status" value="1"/>
</dbReference>
<dbReference type="Pfam" id="PF01418">
    <property type="entry name" value="HTH_6"/>
    <property type="match status" value="1"/>
</dbReference>
<dbReference type="GO" id="GO:0003677">
    <property type="term" value="F:DNA binding"/>
    <property type="evidence" value="ECO:0007669"/>
    <property type="project" value="UniProtKB-KW"/>
</dbReference>
<dbReference type="AlphaFoldDB" id="A0AAT9LDV7"/>
<dbReference type="Gene3D" id="1.10.10.10">
    <property type="entry name" value="Winged helix-like DNA-binding domain superfamily/Winged helix DNA-binding domain"/>
    <property type="match status" value="1"/>
</dbReference>
<dbReference type="SUPFAM" id="SSF46689">
    <property type="entry name" value="Homeodomain-like"/>
    <property type="match status" value="1"/>
</dbReference>
<name>A0AAT9LDV7_9FIRM</name>